<dbReference type="SUPFAM" id="SSF101116">
    <property type="entry name" value="Flagellar export chaperone FliS"/>
    <property type="match status" value="1"/>
</dbReference>
<dbReference type="HOGENOM" id="CLU_080373_1_0_4"/>
<dbReference type="GO" id="GO:0005829">
    <property type="term" value="C:cytosol"/>
    <property type="evidence" value="ECO:0007669"/>
    <property type="project" value="UniProtKB-SubCell"/>
</dbReference>
<protein>
    <recommendedName>
        <fullName evidence="6">Flagellar secretion chaperone FliS</fullName>
    </recommendedName>
</protein>
<dbReference type="PANTHER" id="PTHR34773:SF1">
    <property type="entry name" value="FLAGELLAR SECRETION CHAPERONE FLIS"/>
    <property type="match status" value="1"/>
</dbReference>
<dbReference type="AlphaFoldDB" id="A0A0E3Y912"/>
<dbReference type="EMBL" id="CP011253">
    <property type="protein sequence ID" value="AKC68785.1"/>
    <property type="molecule type" value="Genomic_DNA"/>
</dbReference>
<dbReference type="InterPro" id="IPR036584">
    <property type="entry name" value="FliS_sf"/>
</dbReference>
<evidence type="ECO:0000256" key="5">
    <source>
        <dbReference type="ARBA" id="ARBA00023186"/>
    </source>
</evidence>
<keyword evidence="8" id="KW-1185">Reference proteome</keyword>
<dbReference type="Proteomes" id="UP000035050">
    <property type="component" value="Chromosome"/>
</dbReference>
<keyword evidence="4 6" id="KW-1005">Bacterial flagellum biogenesis</keyword>
<dbReference type="OrthoDB" id="9792010at2"/>
<evidence type="ECO:0000256" key="2">
    <source>
        <dbReference type="ARBA" id="ARBA00008787"/>
    </source>
</evidence>
<evidence type="ECO:0000256" key="1">
    <source>
        <dbReference type="ARBA" id="ARBA00004514"/>
    </source>
</evidence>
<keyword evidence="3 6" id="KW-0963">Cytoplasm</keyword>
<name>A0A0E3Y912_9BURK</name>
<dbReference type="RefSeq" id="WP_046290167.1">
    <property type="nucleotide sequence ID" value="NZ_CP011253.3"/>
</dbReference>
<reference evidence="7" key="1">
    <citation type="submission" date="2016-06" db="EMBL/GenBank/DDBJ databases">
        <title>Pandoraea oxalativorans DSM 23570 Genome Sequencing.</title>
        <authorList>
            <person name="Ee R."/>
            <person name="Lim Y.-L."/>
            <person name="Yong D."/>
            <person name="Yin W.-F."/>
            <person name="Chan K.-G."/>
        </authorList>
    </citation>
    <scope>NUCLEOTIDE SEQUENCE</scope>
    <source>
        <strain evidence="7">DSM 23570</strain>
    </source>
</reference>
<keyword evidence="5" id="KW-0143">Chaperone</keyword>
<evidence type="ECO:0000256" key="6">
    <source>
        <dbReference type="PIRNR" id="PIRNR039090"/>
    </source>
</evidence>
<dbReference type="PANTHER" id="PTHR34773">
    <property type="entry name" value="FLAGELLAR SECRETION CHAPERONE FLIS"/>
    <property type="match status" value="1"/>
</dbReference>
<evidence type="ECO:0000256" key="3">
    <source>
        <dbReference type="ARBA" id="ARBA00022490"/>
    </source>
</evidence>
<sequence length="144" mass="15364">MYGQNAANAYRKVGLETGVIAASPHQLIVMLFDGAKAALTKARIHFEAGHIAERGQAVSKAIEIIGGLRDGLNMEVGGELSRNLRDLYDYMGRRLLEANLENDVAKIQEVDTLLETIASAWRAIAPTAGTGAPAAQAGTGVRYE</sequence>
<evidence type="ECO:0000313" key="7">
    <source>
        <dbReference type="EMBL" id="AKC68785.1"/>
    </source>
</evidence>
<dbReference type="NCBIfam" id="TIGR00208">
    <property type="entry name" value="fliS"/>
    <property type="match status" value="1"/>
</dbReference>
<dbReference type="InterPro" id="IPR003713">
    <property type="entry name" value="FliS"/>
</dbReference>
<comment type="similarity">
    <text evidence="2 6">Belongs to the FliS family.</text>
</comment>
<evidence type="ECO:0000256" key="4">
    <source>
        <dbReference type="ARBA" id="ARBA00022795"/>
    </source>
</evidence>
<accession>A0A0E3Y912</accession>
<evidence type="ECO:0000313" key="8">
    <source>
        <dbReference type="Proteomes" id="UP000035050"/>
    </source>
</evidence>
<dbReference type="Pfam" id="PF02561">
    <property type="entry name" value="FliS"/>
    <property type="match status" value="1"/>
</dbReference>
<comment type="subcellular location">
    <subcellularLocation>
        <location evidence="1 6">Cytoplasm</location>
        <location evidence="1 6">Cytosol</location>
    </subcellularLocation>
</comment>
<keyword evidence="7" id="KW-0282">Flagellum</keyword>
<dbReference type="PATRIC" id="fig|573737.6.peg.1562"/>
<keyword evidence="7" id="KW-0966">Cell projection</keyword>
<dbReference type="KEGG" id="pox:MB84_03900"/>
<organism evidence="7 8">
    <name type="scientific">Pandoraea oxalativorans</name>
    <dbReference type="NCBI Taxonomy" id="573737"/>
    <lineage>
        <taxon>Bacteria</taxon>
        <taxon>Pseudomonadati</taxon>
        <taxon>Pseudomonadota</taxon>
        <taxon>Betaproteobacteria</taxon>
        <taxon>Burkholderiales</taxon>
        <taxon>Burkholderiaceae</taxon>
        <taxon>Pandoraea</taxon>
    </lineage>
</organism>
<keyword evidence="7" id="KW-0969">Cilium</keyword>
<dbReference type="GO" id="GO:0044780">
    <property type="term" value="P:bacterial-type flagellum assembly"/>
    <property type="evidence" value="ECO:0007669"/>
    <property type="project" value="InterPro"/>
</dbReference>
<dbReference type="PIRSF" id="PIRSF039090">
    <property type="entry name" value="Flis"/>
    <property type="match status" value="1"/>
</dbReference>
<dbReference type="GO" id="GO:0071973">
    <property type="term" value="P:bacterial-type flagellum-dependent cell motility"/>
    <property type="evidence" value="ECO:0007669"/>
    <property type="project" value="TreeGrafter"/>
</dbReference>
<dbReference type="CDD" id="cd16098">
    <property type="entry name" value="FliS"/>
    <property type="match status" value="1"/>
</dbReference>
<dbReference type="Gene3D" id="1.20.120.340">
    <property type="entry name" value="Flagellar protein FliS"/>
    <property type="match status" value="1"/>
</dbReference>
<proteinExistence type="inferred from homology"/>
<gene>
    <name evidence="7" type="ORF">MB84_03900</name>
</gene>